<proteinExistence type="predicted"/>
<dbReference type="Proteomes" id="UP000198670">
    <property type="component" value="Unassembled WGS sequence"/>
</dbReference>
<evidence type="ECO:0008006" key="3">
    <source>
        <dbReference type="Google" id="ProtNLM"/>
    </source>
</evidence>
<gene>
    <name evidence="1" type="ORF">SAMN05444682_106216</name>
</gene>
<dbReference type="RefSeq" id="WP_090627696.1">
    <property type="nucleotide sequence ID" value="NZ_FOQO01000006.1"/>
</dbReference>
<dbReference type="EMBL" id="FOQO01000006">
    <property type="protein sequence ID" value="SFI90867.1"/>
    <property type="molecule type" value="Genomic_DNA"/>
</dbReference>
<protein>
    <recommendedName>
        <fullName evidence="3">Addiction module component</fullName>
    </recommendedName>
</protein>
<sequence>MDIQAEKLDIIHWLSTLDDRRLISQLVSLKNSTTQNIQLSAEEKEAIDIALESVEDGRVLTHEEVMSKTKNKYPNLYNR</sequence>
<dbReference type="OrthoDB" id="982589at2"/>
<organism evidence="1 2">
    <name type="scientific">Parapedobacter indicus</name>
    <dbReference type="NCBI Taxonomy" id="1477437"/>
    <lineage>
        <taxon>Bacteria</taxon>
        <taxon>Pseudomonadati</taxon>
        <taxon>Bacteroidota</taxon>
        <taxon>Sphingobacteriia</taxon>
        <taxon>Sphingobacteriales</taxon>
        <taxon>Sphingobacteriaceae</taxon>
        <taxon>Parapedobacter</taxon>
    </lineage>
</organism>
<name>A0A1I3M1S0_9SPHI</name>
<evidence type="ECO:0000313" key="2">
    <source>
        <dbReference type="Proteomes" id="UP000198670"/>
    </source>
</evidence>
<accession>A0A1I3M1S0</accession>
<reference evidence="1 2" key="1">
    <citation type="submission" date="2016-10" db="EMBL/GenBank/DDBJ databases">
        <authorList>
            <person name="de Groot N.N."/>
        </authorList>
    </citation>
    <scope>NUCLEOTIDE SEQUENCE [LARGE SCALE GENOMIC DNA]</scope>
    <source>
        <strain evidence="1 2">RK1</strain>
    </source>
</reference>
<dbReference type="STRING" id="1477437.SAMN05444682_106216"/>
<keyword evidence="2" id="KW-1185">Reference proteome</keyword>
<dbReference type="AlphaFoldDB" id="A0A1I3M1S0"/>
<evidence type="ECO:0000313" key="1">
    <source>
        <dbReference type="EMBL" id="SFI90867.1"/>
    </source>
</evidence>